<sequence>MFKVLLRALDKLQLTEKKKVAVFDDIGPLDLGFTEISLSKGSEDEIPLWLAQHLEKQNLVKINSITTEELGKLLFQEKQNSTTPASLVKTYPDIYFRIKKLEEELKAKGLDGLEELKKVKSMVNEISLIRLRKIIQLASLNINDQTLISKMTKEEYLAYLSMRKIITSFYGDVIGSSAN</sequence>
<dbReference type="KEGG" id="aamb:D1866_10310"/>
<dbReference type="CDD" id="cd11714">
    <property type="entry name" value="GINS_A_archaea"/>
    <property type="match status" value="1"/>
</dbReference>
<proteinExistence type="predicted"/>
<dbReference type="InterPro" id="IPR038437">
    <property type="entry name" value="GINS_Psf3_sf"/>
</dbReference>
<dbReference type="EMBL" id="WHYS01000001">
    <property type="protein sequence ID" value="MQL54509.1"/>
    <property type="molecule type" value="Genomic_DNA"/>
</dbReference>
<evidence type="ECO:0000313" key="5">
    <source>
        <dbReference type="Proteomes" id="UP000474054"/>
    </source>
</evidence>
<accession>A0A650CWX9</accession>
<dbReference type="GeneID" id="42780127"/>
<dbReference type="RefSeq" id="WP_152939653.1">
    <property type="nucleotide sequence ID" value="NZ_CP045482.1"/>
</dbReference>
<dbReference type="AlphaFoldDB" id="A0A650CWX9"/>
<name>A0A650CWX9_ACIAM</name>
<reference evidence="2 5" key="1">
    <citation type="submission" date="2019-10" db="EMBL/GenBank/DDBJ databases">
        <title>Comparative genomics of sulfur disproportionating microorganisms.</title>
        <authorList>
            <person name="Ward L.M."/>
            <person name="Bertran E."/>
            <person name="Johnston D."/>
        </authorList>
    </citation>
    <scope>NUCLEOTIDE SEQUENCE [LARGE SCALE GENOMIC DNA]</scope>
    <source>
        <strain evidence="2 5">DSM 3772</strain>
    </source>
</reference>
<dbReference type="Gene3D" id="1.20.58.2050">
    <property type="match status" value="1"/>
</dbReference>
<dbReference type="EMBL" id="CP045482">
    <property type="protein sequence ID" value="QGR22320.1"/>
    <property type="molecule type" value="Genomic_DNA"/>
</dbReference>
<feature type="domain" description="GINS subunit" evidence="1">
    <location>
        <begin position="65"/>
        <end position="172"/>
    </location>
</feature>
<evidence type="ECO:0000259" key="1">
    <source>
        <dbReference type="Pfam" id="PF05916"/>
    </source>
</evidence>
<reference evidence="3 4" key="2">
    <citation type="submission" date="2019-10" db="EMBL/GenBank/DDBJ databases">
        <title>Genome Sequences from Six Type Strain Members of the Archaeal Family Sulfolobaceae: Acidianus ambivalens, Acidianus infernus, Metallosphaera prunae, Stygiolobus azoricus, Sulfolobus metallicus, and Sulfurisphaera ohwakuensis.</title>
        <authorList>
            <person name="Counts J.A."/>
            <person name="Kelly R.M."/>
        </authorList>
    </citation>
    <scope>NUCLEOTIDE SEQUENCE [LARGE SCALE GENOMIC DNA]</scope>
    <source>
        <strain evidence="3 4">LEI 10</strain>
    </source>
</reference>
<protein>
    <recommendedName>
        <fullName evidence="1">GINS subunit domain-containing protein</fullName>
    </recommendedName>
</protein>
<dbReference type="Proteomes" id="UP000426328">
    <property type="component" value="Chromosome"/>
</dbReference>
<dbReference type="Proteomes" id="UP000474054">
    <property type="component" value="Unassembled WGS sequence"/>
</dbReference>
<evidence type="ECO:0000313" key="3">
    <source>
        <dbReference type="EMBL" id="QGR22320.1"/>
    </source>
</evidence>
<organism evidence="3 4">
    <name type="scientific">Acidianus ambivalens</name>
    <name type="common">Desulfurolobus ambivalens</name>
    <dbReference type="NCBI Taxonomy" id="2283"/>
    <lineage>
        <taxon>Archaea</taxon>
        <taxon>Thermoproteota</taxon>
        <taxon>Thermoprotei</taxon>
        <taxon>Sulfolobales</taxon>
        <taxon>Sulfolobaceae</taxon>
        <taxon>Acidianus</taxon>
    </lineage>
</organism>
<dbReference type="Pfam" id="PF05916">
    <property type="entry name" value="Sld5"/>
    <property type="match status" value="1"/>
</dbReference>
<keyword evidence="4" id="KW-1185">Reference proteome</keyword>
<dbReference type="InterPro" id="IPR021151">
    <property type="entry name" value="GINS_A"/>
</dbReference>
<evidence type="ECO:0000313" key="4">
    <source>
        <dbReference type="Proteomes" id="UP000426328"/>
    </source>
</evidence>
<evidence type="ECO:0000313" key="2">
    <source>
        <dbReference type="EMBL" id="MQL54509.1"/>
    </source>
</evidence>
<gene>
    <name evidence="3" type="ORF">D1866_10310</name>
    <name evidence="2" type="ORF">GFB69_01750</name>
</gene>